<dbReference type="InterPro" id="IPR035595">
    <property type="entry name" value="UDP_glycos_trans_CS"/>
</dbReference>
<keyword evidence="3 4" id="KW-0808">Transferase</keyword>
<comment type="caution">
    <text evidence="6">The sequence shown here is derived from an EMBL/GenBank/DDBJ whole genome shotgun (WGS) entry which is preliminary data.</text>
</comment>
<accession>A0ABD2ZIR3</accession>
<dbReference type="FunFam" id="3.40.50.2000:FF:000057">
    <property type="entry name" value="Glycosyltransferase"/>
    <property type="match status" value="1"/>
</dbReference>
<dbReference type="Proteomes" id="UP001630127">
    <property type="component" value="Unassembled WGS sequence"/>
</dbReference>
<dbReference type="EC" id="2.4.1.-" evidence="5"/>
<dbReference type="AlphaFoldDB" id="A0ABD2ZIR3"/>
<dbReference type="Pfam" id="PF00201">
    <property type="entry name" value="UDPGT"/>
    <property type="match status" value="1"/>
</dbReference>
<comment type="similarity">
    <text evidence="1 4">Belongs to the UDP-glycosyltransferase family.</text>
</comment>
<evidence type="ECO:0000256" key="1">
    <source>
        <dbReference type="ARBA" id="ARBA00009995"/>
    </source>
</evidence>
<organism evidence="6 7">
    <name type="scientific">Cinchona calisaya</name>
    <dbReference type="NCBI Taxonomy" id="153742"/>
    <lineage>
        <taxon>Eukaryota</taxon>
        <taxon>Viridiplantae</taxon>
        <taxon>Streptophyta</taxon>
        <taxon>Embryophyta</taxon>
        <taxon>Tracheophyta</taxon>
        <taxon>Spermatophyta</taxon>
        <taxon>Magnoliopsida</taxon>
        <taxon>eudicotyledons</taxon>
        <taxon>Gunneridae</taxon>
        <taxon>Pentapetalae</taxon>
        <taxon>asterids</taxon>
        <taxon>lamiids</taxon>
        <taxon>Gentianales</taxon>
        <taxon>Rubiaceae</taxon>
        <taxon>Cinchonoideae</taxon>
        <taxon>Cinchoneae</taxon>
        <taxon>Cinchona</taxon>
    </lineage>
</organism>
<dbReference type="PANTHER" id="PTHR11926:SF1553">
    <property type="entry name" value="GLYCOSYLTRANSFERASE"/>
    <property type="match status" value="1"/>
</dbReference>
<dbReference type="PANTHER" id="PTHR11926">
    <property type="entry name" value="GLUCOSYL/GLUCURONOSYL TRANSFERASES"/>
    <property type="match status" value="1"/>
</dbReference>
<dbReference type="FunFam" id="3.40.50.2000:FF:000019">
    <property type="entry name" value="Glycosyltransferase"/>
    <property type="match status" value="1"/>
</dbReference>
<evidence type="ECO:0000256" key="4">
    <source>
        <dbReference type="RuleBase" id="RU003718"/>
    </source>
</evidence>
<keyword evidence="7" id="KW-1185">Reference proteome</keyword>
<protein>
    <recommendedName>
        <fullName evidence="5">Glycosyltransferase</fullName>
        <ecNumber evidence="5">2.4.1.-</ecNumber>
    </recommendedName>
</protein>
<evidence type="ECO:0000256" key="5">
    <source>
        <dbReference type="RuleBase" id="RU362057"/>
    </source>
</evidence>
<gene>
    <name evidence="6" type="ORF">ACH5RR_021593</name>
</gene>
<evidence type="ECO:0000313" key="6">
    <source>
        <dbReference type="EMBL" id="KAL3519004.1"/>
    </source>
</evidence>
<dbReference type="InterPro" id="IPR002213">
    <property type="entry name" value="UDP_glucos_trans"/>
</dbReference>
<evidence type="ECO:0000313" key="7">
    <source>
        <dbReference type="Proteomes" id="UP001630127"/>
    </source>
</evidence>
<dbReference type="Gene3D" id="3.40.50.2000">
    <property type="entry name" value="Glycogen Phosphorylase B"/>
    <property type="match status" value="2"/>
</dbReference>
<evidence type="ECO:0000256" key="2">
    <source>
        <dbReference type="ARBA" id="ARBA00022676"/>
    </source>
</evidence>
<dbReference type="SUPFAM" id="SSF53756">
    <property type="entry name" value="UDP-Glycosyltransferase/glycogen phosphorylase"/>
    <property type="match status" value="1"/>
</dbReference>
<evidence type="ECO:0000256" key="3">
    <source>
        <dbReference type="ARBA" id="ARBA00022679"/>
    </source>
</evidence>
<sequence length="481" mass="53836">METFEAHCLILPYPVQGHINPMLQFSKRLQHQGSKVTLATTNYLFKTLQEVSGFISVETISDGYDEGANEIAEETYLAMFQKVGSKTLTKLILKLKDLGCPVDCIIYDAFLPWGLDVAKSLGLRAAVFFTQSCAVNNIYYHVYKGLLKLPLEETKVQIPGLPPLLSSDLPSFVSSYGSYPAIFQLVVNDQMKNIGAADWIFFNTFYMLEEQVNDWMANVLPVKSIGPAIPSMYLDKRLEGDNQYGLNVFKPMTDTCMAWLNERPKSSVIYVAFGSLAAVDAKQMEELAWGLRTSNHHFLWVVRESETNKLPEDFTEETSDKGLIVSWCPQLEVLAHKSIGCFITHCGWNSTLEALSLGVPMVAMPQWTDQSTNAKLVMDIWKMGIKAQQDANGIVRRDVIGQCISELMEGAKGQEISRNAKKWKDLAREAFDEGGSSDENIKDFLAKMIESGRGKKVDLSSSLKVKRETDLLSSEILKKSD</sequence>
<dbReference type="PROSITE" id="PS00375">
    <property type="entry name" value="UDPGT"/>
    <property type="match status" value="1"/>
</dbReference>
<dbReference type="CDD" id="cd03784">
    <property type="entry name" value="GT1_Gtf-like"/>
    <property type="match status" value="1"/>
</dbReference>
<dbReference type="GO" id="GO:0008194">
    <property type="term" value="F:UDP-glycosyltransferase activity"/>
    <property type="evidence" value="ECO:0007669"/>
    <property type="project" value="UniProtKB-ARBA"/>
</dbReference>
<name>A0ABD2ZIR3_9GENT</name>
<dbReference type="EMBL" id="JBJUIK010000009">
    <property type="protein sequence ID" value="KAL3519004.1"/>
    <property type="molecule type" value="Genomic_DNA"/>
</dbReference>
<keyword evidence="2 4" id="KW-0328">Glycosyltransferase</keyword>
<proteinExistence type="inferred from homology"/>
<reference evidence="6 7" key="1">
    <citation type="submission" date="2024-11" db="EMBL/GenBank/DDBJ databases">
        <title>A near-complete genome assembly of Cinchona calisaya.</title>
        <authorList>
            <person name="Lian D.C."/>
            <person name="Zhao X.W."/>
            <person name="Wei L."/>
        </authorList>
    </citation>
    <scope>NUCLEOTIDE SEQUENCE [LARGE SCALE GENOMIC DNA]</scope>
    <source>
        <tissue evidence="6">Nenye</tissue>
    </source>
</reference>